<comment type="caution">
    <text evidence="3">The sequence shown here is derived from an EMBL/GenBank/DDBJ whole genome shotgun (WGS) entry which is preliminary data.</text>
</comment>
<protein>
    <submittedName>
        <fullName evidence="3">Uncharacterized protein</fullName>
    </submittedName>
</protein>
<evidence type="ECO:0000256" key="1">
    <source>
        <dbReference type="SAM" id="MobiDB-lite"/>
    </source>
</evidence>
<feature type="signal peptide" evidence="2">
    <location>
        <begin position="1"/>
        <end position="23"/>
    </location>
</feature>
<dbReference type="Proteomes" id="UP000539146">
    <property type="component" value="Unassembled WGS sequence"/>
</dbReference>
<proteinExistence type="predicted"/>
<feature type="compositionally biased region" description="Low complexity" evidence="1">
    <location>
        <begin position="32"/>
        <end position="72"/>
    </location>
</feature>
<evidence type="ECO:0000313" key="4">
    <source>
        <dbReference type="Proteomes" id="UP000539146"/>
    </source>
</evidence>
<dbReference type="EMBL" id="JABMCG010000116">
    <property type="protein sequence ID" value="NUU28988.1"/>
    <property type="molecule type" value="Genomic_DNA"/>
</dbReference>
<feature type="chain" id="PRO_5032536727" evidence="2">
    <location>
        <begin position="24"/>
        <end position="227"/>
    </location>
</feature>
<dbReference type="RefSeq" id="WP_175326402.1">
    <property type="nucleotide sequence ID" value="NZ_BAAAWP010000001.1"/>
</dbReference>
<gene>
    <name evidence="3" type="ORF">HP467_12840</name>
</gene>
<sequence>MRTARTTTLLATIGIGAALVLSACTEGPDVVTTPTASSTPTKSTTPSATSTPSATASRTPSSTPRPTSTITPVPGVDHDGGTVPSECSDLITAGKWKFAEAPLNDPKVVGDSWSRPKDAFTPVLQADGKHLSCVWRDPRADITNLVIDVVVVDSSRAFGALQALPAKGYDCAHVAEGYRCQKVSQNSQYPVIDGDTYFTRGDIGIRISQSNTPTDGLLDDVTAHVFG</sequence>
<accession>A0A850DX26</accession>
<name>A0A850DX26_9MICO</name>
<evidence type="ECO:0000256" key="2">
    <source>
        <dbReference type="SAM" id="SignalP"/>
    </source>
</evidence>
<dbReference type="AlphaFoldDB" id="A0A850DX26"/>
<organism evidence="3 4">
    <name type="scientific">Curtobacterium citreum</name>
    <dbReference type="NCBI Taxonomy" id="2036"/>
    <lineage>
        <taxon>Bacteria</taxon>
        <taxon>Bacillati</taxon>
        <taxon>Actinomycetota</taxon>
        <taxon>Actinomycetes</taxon>
        <taxon>Micrococcales</taxon>
        <taxon>Microbacteriaceae</taxon>
        <taxon>Curtobacterium</taxon>
    </lineage>
</organism>
<reference evidence="3 4" key="1">
    <citation type="submission" date="2020-05" db="EMBL/GenBank/DDBJ databases">
        <title>Genome Sequencing of Type Strains.</title>
        <authorList>
            <person name="Lemaire J.F."/>
            <person name="Inderbitzin P."/>
            <person name="Gregorio O.A."/>
            <person name="Collins S.B."/>
            <person name="Wespe N."/>
            <person name="Knight-Connoni V."/>
        </authorList>
    </citation>
    <scope>NUCLEOTIDE SEQUENCE [LARGE SCALE GENOMIC DNA]</scope>
    <source>
        <strain evidence="3 4">DSM 20512</strain>
    </source>
</reference>
<dbReference type="PROSITE" id="PS51257">
    <property type="entry name" value="PROKAR_LIPOPROTEIN"/>
    <property type="match status" value="1"/>
</dbReference>
<keyword evidence="2" id="KW-0732">Signal</keyword>
<feature type="region of interest" description="Disordered" evidence="1">
    <location>
        <begin position="31"/>
        <end position="82"/>
    </location>
</feature>
<evidence type="ECO:0000313" key="3">
    <source>
        <dbReference type="EMBL" id="NUU28988.1"/>
    </source>
</evidence>